<gene>
    <name evidence="3" type="ORF">SAMN05660649_03222</name>
</gene>
<dbReference type="InterPro" id="IPR007159">
    <property type="entry name" value="SpoVT-AbrB_dom"/>
</dbReference>
<dbReference type="SMART" id="SM00966">
    <property type="entry name" value="SpoVT_AbrB"/>
    <property type="match status" value="1"/>
</dbReference>
<proteinExistence type="predicted"/>
<dbReference type="PANTHER" id="PTHR40516">
    <property type="entry name" value="ANTITOXIN CHPS-RELATED"/>
    <property type="match status" value="1"/>
</dbReference>
<dbReference type="Pfam" id="PF04014">
    <property type="entry name" value="MazE_antitoxin"/>
    <property type="match status" value="1"/>
</dbReference>
<evidence type="ECO:0000256" key="1">
    <source>
        <dbReference type="PROSITE-ProRule" id="PRU01076"/>
    </source>
</evidence>
<reference evidence="4" key="1">
    <citation type="submission" date="2016-10" db="EMBL/GenBank/DDBJ databases">
        <authorList>
            <person name="Varghese N."/>
            <person name="Submissions S."/>
        </authorList>
    </citation>
    <scope>NUCLEOTIDE SEQUENCE [LARGE SCALE GENOMIC DNA]</scope>
    <source>
        <strain evidence="4">DSM 17038</strain>
    </source>
</reference>
<evidence type="ECO:0000259" key="2">
    <source>
        <dbReference type="PROSITE" id="PS51740"/>
    </source>
</evidence>
<dbReference type="PROSITE" id="PS51740">
    <property type="entry name" value="SPOVT_ABRB"/>
    <property type="match status" value="1"/>
</dbReference>
<dbReference type="PANTHER" id="PTHR40516:SF1">
    <property type="entry name" value="ANTITOXIN CHPS-RELATED"/>
    <property type="match status" value="1"/>
</dbReference>
<dbReference type="RefSeq" id="WP_092472401.1">
    <property type="nucleotide sequence ID" value="NZ_FOOX01000012.1"/>
</dbReference>
<dbReference type="InterPro" id="IPR037914">
    <property type="entry name" value="SpoVT-AbrB_sf"/>
</dbReference>
<name>A0A1I2VXD6_9FIRM</name>
<accession>A0A1I2VXD6</accession>
<dbReference type="AlphaFoldDB" id="A0A1I2VXD6"/>
<dbReference type="EMBL" id="FOOX01000012">
    <property type="protein sequence ID" value="SFG93804.1"/>
    <property type="molecule type" value="Genomic_DNA"/>
</dbReference>
<protein>
    <submittedName>
        <fullName evidence="3">Antitoxin MazE</fullName>
    </submittedName>
</protein>
<dbReference type="OrthoDB" id="9795766at2"/>
<dbReference type="InterPro" id="IPR039052">
    <property type="entry name" value="Antitox_PemI-like"/>
</dbReference>
<dbReference type="GO" id="GO:0097351">
    <property type="term" value="F:toxin sequestering activity"/>
    <property type="evidence" value="ECO:0007669"/>
    <property type="project" value="InterPro"/>
</dbReference>
<keyword evidence="4" id="KW-1185">Reference proteome</keyword>
<dbReference type="SUPFAM" id="SSF89447">
    <property type="entry name" value="AbrB/MazE/MraZ-like"/>
    <property type="match status" value="1"/>
</dbReference>
<feature type="domain" description="SpoVT-AbrB" evidence="2">
    <location>
        <begin position="3"/>
        <end position="48"/>
    </location>
</feature>
<dbReference type="GO" id="GO:0003677">
    <property type="term" value="F:DNA binding"/>
    <property type="evidence" value="ECO:0007669"/>
    <property type="project" value="UniProtKB-UniRule"/>
</dbReference>
<sequence>MQYHIQKWGNSLGIRIPKSLAQKAGLAEGTPVEIILGDDAIIIRPRSYSLETLLSGVTPENLHREVDTGKPVGREVW</sequence>
<dbReference type="STRING" id="341036.SAMN05660649_03222"/>
<dbReference type="Proteomes" id="UP000199337">
    <property type="component" value="Unassembled WGS sequence"/>
</dbReference>
<organism evidence="3 4">
    <name type="scientific">Desulfotruncus arcticus DSM 17038</name>
    <dbReference type="NCBI Taxonomy" id="1121424"/>
    <lineage>
        <taxon>Bacteria</taxon>
        <taxon>Bacillati</taxon>
        <taxon>Bacillota</taxon>
        <taxon>Clostridia</taxon>
        <taxon>Eubacteriales</taxon>
        <taxon>Desulfallaceae</taxon>
        <taxon>Desulfotruncus</taxon>
    </lineage>
</organism>
<evidence type="ECO:0000313" key="4">
    <source>
        <dbReference type="Proteomes" id="UP000199337"/>
    </source>
</evidence>
<dbReference type="Gene3D" id="2.10.260.10">
    <property type="match status" value="1"/>
</dbReference>
<keyword evidence="1" id="KW-0238">DNA-binding</keyword>
<evidence type="ECO:0000313" key="3">
    <source>
        <dbReference type="EMBL" id="SFG93804.1"/>
    </source>
</evidence>